<protein>
    <submittedName>
        <fullName evidence="3">CAP domain-containing protein</fullName>
    </submittedName>
</protein>
<dbReference type="PANTHER" id="PTHR31157">
    <property type="entry name" value="SCP DOMAIN-CONTAINING PROTEIN"/>
    <property type="match status" value="1"/>
</dbReference>
<feature type="chain" id="PRO_5045812831" evidence="1">
    <location>
        <begin position="21"/>
        <end position="167"/>
    </location>
</feature>
<dbReference type="Pfam" id="PF00188">
    <property type="entry name" value="CAP"/>
    <property type="match status" value="1"/>
</dbReference>
<dbReference type="EMBL" id="JBIGHW010000002">
    <property type="protein sequence ID" value="MFG6439875.1"/>
    <property type="molecule type" value="Genomic_DNA"/>
</dbReference>
<name>A0ABW7FDT3_9BURK</name>
<feature type="domain" description="SCP" evidence="2">
    <location>
        <begin position="53"/>
        <end position="157"/>
    </location>
</feature>
<dbReference type="InterPro" id="IPR035940">
    <property type="entry name" value="CAP_sf"/>
</dbReference>
<accession>A0ABW7FDT3</accession>
<dbReference type="SUPFAM" id="SSF55797">
    <property type="entry name" value="PR-1-like"/>
    <property type="match status" value="1"/>
</dbReference>
<gene>
    <name evidence="3" type="ORF">ACG0Z3_04205</name>
</gene>
<sequence>MRAWLLLLGCLGGAAPWAAAQAGCEVEAEAAQRALAALRSQPRACGSVHWPAVPPLRWQPLLDASARRHAAELAAQDRLSHAGAGGASLRARLREAGYVMQVSAENLAGGPETLDEVLAQWLASPAHCEHLMAADLQEFGLACAAHPHNQRRYWVLQLATPAGGSAR</sequence>
<proteinExistence type="predicted"/>
<comment type="caution">
    <text evidence="3">The sequence shown here is derived from an EMBL/GenBank/DDBJ whole genome shotgun (WGS) entry which is preliminary data.</text>
</comment>
<dbReference type="Proteomes" id="UP001606301">
    <property type="component" value="Unassembled WGS sequence"/>
</dbReference>
<dbReference type="RefSeq" id="WP_394395598.1">
    <property type="nucleotide sequence ID" value="NZ_JBIGHW010000002.1"/>
</dbReference>
<keyword evidence="4" id="KW-1185">Reference proteome</keyword>
<evidence type="ECO:0000313" key="3">
    <source>
        <dbReference type="EMBL" id="MFG6439875.1"/>
    </source>
</evidence>
<evidence type="ECO:0000256" key="1">
    <source>
        <dbReference type="SAM" id="SignalP"/>
    </source>
</evidence>
<dbReference type="InterPro" id="IPR014044">
    <property type="entry name" value="CAP_dom"/>
</dbReference>
<reference evidence="3 4" key="1">
    <citation type="submission" date="2024-08" db="EMBL/GenBank/DDBJ databases">
        <authorList>
            <person name="Lu H."/>
        </authorList>
    </citation>
    <scope>NUCLEOTIDE SEQUENCE [LARGE SCALE GENOMIC DNA]</scope>
    <source>
        <strain evidence="3 4">LKC17W</strain>
    </source>
</reference>
<dbReference type="CDD" id="cd05379">
    <property type="entry name" value="CAP_bacterial"/>
    <property type="match status" value="1"/>
</dbReference>
<evidence type="ECO:0000259" key="2">
    <source>
        <dbReference type="Pfam" id="PF00188"/>
    </source>
</evidence>
<dbReference type="PANTHER" id="PTHR31157:SF1">
    <property type="entry name" value="SCP DOMAIN-CONTAINING PROTEIN"/>
    <property type="match status" value="1"/>
</dbReference>
<evidence type="ECO:0000313" key="4">
    <source>
        <dbReference type="Proteomes" id="UP001606301"/>
    </source>
</evidence>
<keyword evidence="1" id="KW-0732">Signal</keyword>
<organism evidence="3 4">
    <name type="scientific">Pelomonas margarita</name>
    <dbReference type="NCBI Taxonomy" id="3299031"/>
    <lineage>
        <taxon>Bacteria</taxon>
        <taxon>Pseudomonadati</taxon>
        <taxon>Pseudomonadota</taxon>
        <taxon>Betaproteobacteria</taxon>
        <taxon>Burkholderiales</taxon>
        <taxon>Sphaerotilaceae</taxon>
        <taxon>Roseateles</taxon>
    </lineage>
</organism>
<dbReference type="Gene3D" id="3.40.33.10">
    <property type="entry name" value="CAP"/>
    <property type="match status" value="1"/>
</dbReference>
<feature type="signal peptide" evidence="1">
    <location>
        <begin position="1"/>
        <end position="20"/>
    </location>
</feature>